<dbReference type="Gene3D" id="2.40.30.60">
    <property type="entry name" value="RimM"/>
    <property type="match status" value="1"/>
</dbReference>
<sequence length="180" mass="19578">MTQNKSKSPYLSIGVVGAAHGIRGDLKVKSFTEHPEDLASYAPLYLGEDLKPVRIAKILSSQGDKLTVHLEGVEDRTEAEFLKGLHFMIHRDQLVEIEEEETFYHADLLGLEALSESGESLGRVVSVNDYGAGDILEIKSQDGKMLAVAFTKEFIPQVNLEEGTLVVALTALLEAAGEPA</sequence>
<comment type="subcellular location">
    <subcellularLocation>
        <location evidence="5">Cytoplasm</location>
    </subcellularLocation>
</comment>
<keyword evidence="2 5" id="KW-0690">Ribosome biogenesis</keyword>
<dbReference type="InterPro" id="IPR036976">
    <property type="entry name" value="RimM_N_sf"/>
</dbReference>
<evidence type="ECO:0000256" key="2">
    <source>
        <dbReference type="ARBA" id="ARBA00022517"/>
    </source>
</evidence>
<dbReference type="Pfam" id="PF24986">
    <property type="entry name" value="PRC_RimM"/>
    <property type="match status" value="1"/>
</dbReference>
<comment type="function">
    <text evidence="5">An accessory protein needed during the final step in the assembly of 30S ribosomal subunit, possibly for assembly of the head region. Essential for efficient processing of 16S rRNA. May be needed both before and after RbfA during the maturation of 16S rRNA. It has affinity for free ribosomal 30S subunits but not for 70S ribosomes.</text>
</comment>
<dbReference type="SUPFAM" id="SSF50346">
    <property type="entry name" value="PRC-barrel domain"/>
    <property type="match status" value="1"/>
</dbReference>
<comment type="subunit">
    <text evidence="5">Binds ribosomal protein uS19.</text>
</comment>
<reference evidence="8 9" key="1">
    <citation type="journal article" date="2024" name="Environ. Microbiol.">
        <title>Novel evolutionary insights on the interactions of the Holosporales (Alphaproteobacteria) with eukaryotic hosts from comparative genomics.</title>
        <authorList>
            <person name="Giovannini M."/>
            <person name="Petroni G."/>
            <person name="Castelli M."/>
        </authorList>
    </citation>
    <scope>NUCLEOTIDE SEQUENCE [LARGE SCALE GENOMIC DNA]</scope>
    <source>
        <strain evidence="8 9">US_Bl 15I1</strain>
    </source>
</reference>
<comment type="domain">
    <text evidence="5">The PRC barrel domain binds ribosomal protein uS19.</text>
</comment>
<keyword evidence="9" id="KW-1185">Reference proteome</keyword>
<dbReference type="Gene3D" id="2.30.30.240">
    <property type="entry name" value="PRC-barrel domain"/>
    <property type="match status" value="1"/>
</dbReference>
<dbReference type="PANTHER" id="PTHR33692">
    <property type="entry name" value="RIBOSOME MATURATION FACTOR RIMM"/>
    <property type="match status" value="1"/>
</dbReference>
<gene>
    <name evidence="5" type="primary">rimM</name>
    <name evidence="8" type="ORF">Bealeia1_01202</name>
</gene>
<evidence type="ECO:0000256" key="5">
    <source>
        <dbReference type="HAMAP-Rule" id="MF_00014"/>
    </source>
</evidence>
<keyword evidence="3 5" id="KW-0698">rRNA processing</keyword>
<dbReference type="SUPFAM" id="SSF50447">
    <property type="entry name" value="Translation proteins"/>
    <property type="match status" value="1"/>
</dbReference>
<name>A0ABZ2C5V7_9PROT</name>
<proteinExistence type="inferred from homology"/>
<evidence type="ECO:0000259" key="7">
    <source>
        <dbReference type="Pfam" id="PF24986"/>
    </source>
</evidence>
<protein>
    <recommendedName>
        <fullName evidence="5">Ribosome maturation factor RimM</fullName>
    </recommendedName>
</protein>
<dbReference type="InterPro" id="IPR011033">
    <property type="entry name" value="PRC_barrel-like_sf"/>
</dbReference>
<dbReference type="HAMAP" id="MF_00014">
    <property type="entry name" value="Ribosome_mat_RimM"/>
    <property type="match status" value="1"/>
</dbReference>
<evidence type="ECO:0000259" key="6">
    <source>
        <dbReference type="Pfam" id="PF01782"/>
    </source>
</evidence>
<comment type="similarity">
    <text evidence="5">Belongs to the RimM family.</text>
</comment>
<evidence type="ECO:0000313" key="8">
    <source>
        <dbReference type="EMBL" id="WVX67006.1"/>
    </source>
</evidence>
<dbReference type="InterPro" id="IPR011961">
    <property type="entry name" value="RimM"/>
</dbReference>
<dbReference type="InterPro" id="IPR009000">
    <property type="entry name" value="Transl_B-barrel_sf"/>
</dbReference>
<dbReference type="RefSeq" id="WP_331255812.1">
    <property type="nucleotide sequence ID" value="NZ_CP133270.1"/>
</dbReference>
<evidence type="ECO:0000256" key="1">
    <source>
        <dbReference type="ARBA" id="ARBA00022490"/>
    </source>
</evidence>
<evidence type="ECO:0000256" key="3">
    <source>
        <dbReference type="ARBA" id="ARBA00022552"/>
    </source>
</evidence>
<dbReference type="Pfam" id="PF01782">
    <property type="entry name" value="RimM"/>
    <property type="match status" value="1"/>
</dbReference>
<feature type="domain" description="RimM N-terminal" evidence="6">
    <location>
        <begin position="13"/>
        <end position="93"/>
    </location>
</feature>
<evidence type="ECO:0000313" key="9">
    <source>
        <dbReference type="Proteomes" id="UP001330434"/>
    </source>
</evidence>
<accession>A0ABZ2C5V7</accession>
<evidence type="ECO:0000256" key="4">
    <source>
        <dbReference type="ARBA" id="ARBA00023186"/>
    </source>
</evidence>
<dbReference type="Proteomes" id="UP001330434">
    <property type="component" value="Chromosome"/>
</dbReference>
<dbReference type="EMBL" id="CP133270">
    <property type="protein sequence ID" value="WVX67006.1"/>
    <property type="molecule type" value="Genomic_DNA"/>
</dbReference>
<dbReference type="PANTHER" id="PTHR33692:SF1">
    <property type="entry name" value="RIBOSOME MATURATION FACTOR RIMM"/>
    <property type="match status" value="1"/>
</dbReference>
<feature type="domain" description="Ribosome maturation factor RimM PRC barrel" evidence="7">
    <location>
        <begin position="106"/>
        <end position="169"/>
    </location>
</feature>
<organism evidence="8 9">
    <name type="scientific">Candidatus Bealeia paramacronuclearis</name>
    <dbReference type="NCBI Taxonomy" id="1921001"/>
    <lineage>
        <taxon>Bacteria</taxon>
        <taxon>Pseudomonadati</taxon>
        <taxon>Pseudomonadota</taxon>
        <taxon>Alphaproteobacteria</taxon>
        <taxon>Holosporales</taxon>
        <taxon>Holosporaceae</taxon>
        <taxon>Candidatus Bealeia</taxon>
    </lineage>
</organism>
<keyword evidence="4 5" id="KW-0143">Chaperone</keyword>
<keyword evidence="1 5" id="KW-0963">Cytoplasm</keyword>
<dbReference type="InterPro" id="IPR002676">
    <property type="entry name" value="RimM_N"/>
</dbReference>
<dbReference type="InterPro" id="IPR056792">
    <property type="entry name" value="PRC_RimM"/>
</dbReference>
<dbReference type="NCBIfam" id="TIGR02273">
    <property type="entry name" value="16S_RimM"/>
    <property type="match status" value="1"/>
</dbReference>